<evidence type="ECO:0000259" key="12">
    <source>
        <dbReference type="Pfam" id="PF03007"/>
    </source>
</evidence>
<dbReference type="RefSeq" id="WP_345341379.1">
    <property type="nucleotide sequence ID" value="NZ_BAABFB010000010.1"/>
</dbReference>
<feature type="domain" description="O-acyltransferase WSD1-like N-terminal" evidence="12">
    <location>
        <begin position="15"/>
        <end position="279"/>
    </location>
</feature>
<reference evidence="15" key="1">
    <citation type="journal article" date="2019" name="Int. J. Syst. Evol. Microbiol.">
        <title>The Global Catalogue of Microorganisms (GCM) 10K type strain sequencing project: providing services to taxonomists for standard genome sequencing and annotation.</title>
        <authorList>
            <consortium name="The Broad Institute Genomics Platform"/>
            <consortium name="The Broad Institute Genome Sequencing Center for Infectious Disease"/>
            <person name="Wu L."/>
            <person name="Ma J."/>
        </authorList>
    </citation>
    <scope>NUCLEOTIDE SEQUENCE [LARGE SCALE GENOMIC DNA]</scope>
    <source>
        <strain evidence="15">JCM 32206</strain>
    </source>
</reference>
<comment type="similarity">
    <text evidence="3 11">Belongs to the long-chain O-acyltransferase family.</text>
</comment>
<keyword evidence="8 11" id="KW-0443">Lipid metabolism</keyword>
<keyword evidence="9 11" id="KW-0012">Acyltransferase</keyword>
<comment type="pathway">
    <text evidence="1 11">Glycerolipid metabolism; triacylglycerol biosynthesis.</text>
</comment>
<evidence type="ECO:0000256" key="1">
    <source>
        <dbReference type="ARBA" id="ARBA00004771"/>
    </source>
</evidence>
<keyword evidence="7 11" id="KW-0319">Glycerol metabolism</keyword>
<evidence type="ECO:0000256" key="6">
    <source>
        <dbReference type="ARBA" id="ARBA00022679"/>
    </source>
</evidence>
<gene>
    <name evidence="14" type="ORF">GCM10023094_03040</name>
</gene>
<sequence>MPSHPDPAPPTTQQLAPRDAAFVYMEQPNTPVFIASIYVFDTAADDLGPMGADEVLEWMDARLDTAPLFRRRLVRVPFDLDRPYWVADPDLDLRRHVFTETLTEPGWDSLRRRILDITEGAVDLSCPPWELHVITGVRSVPDFPEDATVAVLKVHHAACDGMASTEIARALFTGAPVPVRSAAAGRLPARSALLGGALVRLPAQVVDLARGIARTVSASREVAKAAEQGTLVQPKQLRPKTRFNTKIRGPRVFDVVTLRLADIREVKSRVPGTTVNDVVLTTVSIALSEYLNGRGEAPAESLAALVPMSTRRFRDVDSANKFVPAFVDLHSDEEPRDRLAAISRSARLERERNEHDAVARANGMVQVVPGPLVKLMSRVGAWIVGRGPSVAYVNTMVSNVPRGPADLVLRGARVVTSCEVLALEDDDGLCHYVTSVGDTLTVSFVSTLKMLPDPEHYGELLRKAFDRLKDATAS</sequence>
<dbReference type="Pfam" id="PF06974">
    <property type="entry name" value="WS_DGAT_C"/>
    <property type="match status" value="1"/>
</dbReference>
<dbReference type="EC" id="2.3.1.20" evidence="4 11"/>
<dbReference type="InterPro" id="IPR004255">
    <property type="entry name" value="O-acyltransferase_WSD1_N"/>
</dbReference>
<name>A0ABP8NV48_9NOCA</name>
<evidence type="ECO:0000256" key="5">
    <source>
        <dbReference type="ARBA" id="ARBA00022516"/>
    </source>
</evidence>
<organism evidence="14 15">
    <name type="scientific">Rhodococcus olei</name>
    <dbReference type="NCBI Taxonomy" id="2161675"/>
    <lineage>
        <taxon>Bacteria</taxon>
        <taxon>Bacillati</taxon>
        <taxon>Actinomycetota</taxon>
        <taxon>Actinomycetes</taxon>
        <taxon>Mycobacteriales</taxon>
        <taxon>Nocardiaceae</taxon>
        <taxon>Rhodococcus</taxon>
    </lineage>
</organism>
<protein>
    <recommendedName>
        <fullName evidence="4 11">Diacylglycerol O-acyltransferase</fullName>
        <ecNumber evidence="4 11">2.3.1.20</ecNumber>
    </recommendedName>
</protein>
<dbReference type="EMBL" id="BAABFB010000010">
    <property type="protein sequence ID" value="GAA4471789.1"/>
    <property type="molecule type" value="Genomic_DNA"/>
</dbReference>
<dbReference type="InterPro" id="IPR009721">
    <property type="entry name" value="O-acyltransferase_WSD1_C"/>
</dbReference>
<comment type="caution">
    <text evidence="14">The sequence shown here is derived from an EMBL/GenBank/DDBJ whole genome shotgun (WGS) entry which is preliminary data.</text>
</comment>
<evidence type="ECO:0000256" key="2">
    <source>
        <dbReference type="ARBA" id="ARBA00005189"/>
    </source>
</evidence>
<evidence type="ECO:0000259" key="13">
    <source>
        <dbReference type="Pfam" id="PF06974"/>
    </source>
</evidence>
<evidence type="ECO:0000256" key="8">
    <source>
        <dbReference type="ARBA" id="ARBA00023098"/>
    </source>
</evidence>
<keyword evidence="15" id="KW-1185">Reference proteome</keyword>
<dbReference type="SUPFAM" id="SSF52777">
    <property type="entry name" value="CoA-dependent acyltransferases"/>
    <property type="match status" value="1"/>
</dbReference>
<dbReference type="PANTHER" id="PTHR31650">
    <property type="entry name" value="O-ACYLTRANSFERASE (WSD1-LIKE) FAMILY PROTEIN"/>
    <property type="match status" value="1"/>
</dbReference>
<evidence type="ECO:0000256" key="3">
    <source>
        <dbReference type="ARBA" id="ARBA00009587"/>
    </source>
</evidence>
<evidence type="ECO:0000256" key="11">
    <source>
        <dbReference type="RuleBase" id="RU361241"/>
    </source>
</evidence>
<evidence type="ECO:0000256" key="10">
    <source>
        <dbReference type="ARBA" id="ARBA00048109"/>
    </source>
</evidence>
<evidence type="ECO:0000313" key="15">
    <source>
        <dbReference type="Proteomes" id="UP001501183"/>
    </source>
</evidence>
<comment type="catalytic activity">
    <reaction evidence="10 11">
        <text>an acyl-CoA + a 1,2-diacyl-sn-glycerol = a triacyl-sn-glycerol + CoA</text>
        <dbReference type="Rhea" id="RHEA:10868"/>
        <dbReference type="ChEBI" id="CHEBI:17815"/>
        <dbReference type="ChEBI" id="CHEBI:57287"/>
        <dbReference type="ChEBI" id="CHEBI:58342"/>
        <dbReference type="ChEBI" id="CHEBI:64615"/>
        <dbReference type="EC" id="2.3.1.20"/>
    </reaction>
</comment>
<comment type="pathway">
    <text evidence="2">Lipid metabolism.</text>
</comment>
<evidence type="ECO:0000256" key="9">
    <source>
        <dbReference type="ARBA" id="ARBA00023315"/>
    </source>
</evidence>
<evidence type="ECO:0000313" key="14">
    <source>
        <dbReference type="EMBL" id="GAA4471789.1"/>
    </source>
</evidence>
<dbReference type="PANTHER" id="PTHR31650:SF1">
    <property type="entry name" value="WAX ESTER SYNTHASE_DIACYLGLYCEROL ACYLTRANSFERASE 4-RELATED"/>
    <property type="match status" value="1"/>
</dbReference>
<proteinExistence type="inferred from homology"/>
<keyword evidence="6 11" id="KW-0808">Transferase</keyword>
<dbReference type="Proteomes" id="UP001501183">
    <property type="component" value="Unassembled WGS sequence"/>
</dbReference>
<keyword evidence="5 11" id="KW-0444">Lipid biosynthesis</keyword>
<dbReference type="InterPro" id="IPR014292">
    <property type="entry name" value="Acyl_transf_WS/DGAT"/>
</dbReference>
<dbReference type="NCBIfam" id="TIGR02946">
    <property type="entry name" value="acyl_WS_DGAT"/>
    <property type="match status" value="1"/>
</dbReference>
<evidence type="ECO:0000256" key="4">
    <source>
        <dbReference type="ARBA" id="ARBA00013244"/>
    </source>
</evidence>
<accession>A0ABP8NV48</accession>
<dbReference type="InterPro" id="IPR045034">
    <property type="entry name" value="O-acyltransferase_WSD1-like"/>
</dbReference>
<dbReference type="Pfam" id="PF03007">
    <property type="entry name" value="WS_DGAT_cat"/>
    <property type="match status" value="1"/>
</dbReference>
<evidence type="ECO:0000256" key="7">
    <source>
        <dbReference type="ARBA" id="ARBA00022798"/>
    </source>
</evidence>
<feature type="domain" description="O-acyltransferase WSD1 C-terminal" evidence="13">
    <location>
        <begin position="321"/>
        <end position="469"/>
    </location>
</feature>